<feature type="transmembrane region" description="Helical" evidence="6">
    <location>
        <begin position="44"/>
        <end position="66"/>
    </location>
</feature>
<feature type="transmembrane region" description="Helical" evidence="6">
    <location>
        <begin position="119"/>
        <end position="136"/>
    </location>
</feature>
<evidence type="ECO:0000256" key="5">
    <source>
        <dbReference type="ARBA" id="ARBA00023136"/>
    </source>
</evidence>
<evidence type="ECO:0000313" key="8">
    <source>
        <dbReference type="Proteomes" id="UP000594638"/>
    </source>
</evidence>
<keyword evidence="3 6" id="KW-0812">Transmembrane</keyword>
<dbReference type="EMBL" id="CACTIH010005460">
    <property type="protein sequence ID" value="CAA2993879.1"/>
    <property type="molecule type" value="Genomic_DNA"/>
</dbReference>
<dbReference type="Proteomes" id="UP000594638">
    <property type="component" value="Unassembled WGS sequence"/>
</dbReference>
<reference evidence="7 8" key="1">
    <citation type="submission" date="2019-12" db="EMBL/GenBank/DDBJ databases">
        <authorList>
            <person name="Alioto T."/>
            <person name="Alioto T."/>
            <person name="Gomez Garrido J."/>
        </authorList>
    </citation>
    <scope>NUCLEOTIDE SEQUENCE [LARGE SCALE GENOMIC DNA]</scope>
</reference>
<dbReference type="OrthoDB" id="44736at2759"/>
<evidence type="ECO:0000256" key="3">
    <source>
        <dbReference type="ARBA" id="ARBA00022692"/>
    </source>
</evidence>
<evidence type="ECO:0000256" key="2">
    <source>
        <dbReference type="ARBA" id="ARBA00007168"/>
    </source>
</evidence>
<evidence type="ECO:0000256" key="4">
    <source>
        <dbReference type="ARBA" id="ARBA00022989"/>
    </source>
</evidence>
<evidence type="ECO:0000256" key="1">
    <source>
        <dbReference type="ARBA" id="ARBA00004141"/>
    </source>
</evidence>
<dbReference type="AlphaFoldDB" id="A0A8S0SMR4"/>
<keyword evidence="4 6" id="KW-1133">Transmembrane helix</keyword>
<gene>
    <name evidence="7" type="ORF">OLEA9_A004863</name>
</gene>
<evidence type="ECO:0000313" key="7">
    <source>
        <dbReference type="EMBL" id="CAA2993879.1"/>
    </source>
</evidence>
<proteinExistence type="inferred from homology"/>
<dbReference type="GO" id="GO:0022857">
    <property type="term" value="F:transmembrane transporter activity"/>
    <property type="evidence" value="ECO:0007669"/>
    <property type="project" value="InterPro"/>
</dbReference>
<comment type="subcellular location">
    <subcellularLocation>
        <location evidence="1">Membrane</location>
        <topology evidence="1">Multi-pass membrane protein</topology>
    </subcellularLocation>
</comment>
<keyword evidence="5 6" id="KW-0472">Membrane</keyword>
<name>A0A8S0SMR4_OLEEU</name>
<protein>
    <submittedName>
        <fullName evidence="7">Peptide deformylase 1B, chloroplastic</fullName>
    </submittedName>
</protein>
<dbReference type="InterPro" id="IPR007603">
    <property type="entry name" value="Choline_transptr-like"/>
</dbReference>
<feature type="transmembrane region" description="Helical" evidence="6">
    <location>
        <begin position="141"/>
        <end position="162"/>
    </location>
</feature>
<dbReference type="PANTHER" id="PTHR12385:SF4">
    <property type="entry name" value="PROTEIN PNS1"/>
    <property type="match status" value="1"/>
</dbReference>
<dbReference type="GO" id="GO:0016020">
    <property type="term" value="C:membrane"/>
    <property type="evidence" value="ECO:0007669"/>
    <property type="project" value="UniProtKB-SubCell"/>
</dbReference>
<accession>A0A8S0SMR4</accession>
<organism evidence="7 8">
    <name type="scientific">Olea europaea subsp. europaea</name>
    <dbReference type="NCBI Taxonomy" id="158383"/>
    <lineage>
        <taxon>Eukaryota</taxon>
        <taxon>Viridiplantae</taxon>
        <taxon>Streptophyta</taxon>
        <taxon>Embryophyta</taxon>
        <taxon>Tracheophyta</taxon>
        <taxon>Spermatophyta</taxon>
        <taxon>Magnoliopsida</taxon>
        <taxon>eudicotyledons</taxon>
        <taxon>Gunneridae</taxon>
        <taxon>Pentapetalae</taxon>
        <taxon>asterids</taxon>
        <taxon>lamiids</taxon>
        <taxon>Lamiales</taxon>
        <taxon>Oleaceae</taxon>
        <taxon>Oleeae</taxon>
        <taxon>Olea</taxon>
    </lineage>
</organism>
<dbReference type="PANTHER" id="PTHR12385">
    <property type="entry name" value="CHOLINE TRANSPORTER-LIKE (SLC FAMILY 44)"/>
    <property type="match status" value="1"/>
</dbReference>
<comment type="similarity">
    <text evidence="2">Belongs to the CTL (choline transporter-like) family.</text>
</comment>
<keyword evidence="8" id="KW-1185">Reference proteome</keyword>
<sequence length="183" mass="20871">MEFIFWDLQFIAKKNVVESRGSTDGSRPFAQALTTMGSRNWHDVVWMLIFLAHLILIGFTLGYFELKRFRKVRLNVNMYKVDLTEDFWPLYAVAGGVGTLLGWTWLLWFGSHANQVTKFSMHLLAIYLAVISVLCFGGEQLFWGAAFGIAAAFQFLYVISVIDRLPFTMLVLEKSSEDGMGYS</sequence>
<feature type="transmembrane region" description="Helical" evidence="6">
    <location>
        <begin position="87"/>
        <end position="107"/>
    </location>
</feature>
<comment type="caution">
    <text evidence="7">The sequence shown here is derived from an EMBL/GenBank/DDBJ whole genome shotgun (WGS) entry which is preliminary data.</text>
</comment>
<evidence type="ECO:0000256" key="6">
    <source>
        <dbReference type="SAM" id="Phobius"/>
    </source>
</evidence>
<dbReference type="Gramene" id="OE9A004863T1">
    <property type="protein sequence ID" value="OE9A004863C1"/>
    <property type="gene ID" value="OE9A004863"/>
</dbReference>